<sequence length="72" mass="7927">MAANQTTAATTTCRFSIPVAFTRHVTYNAVEFLMCLSSAFFSFWRHSFMSSPVGTPRDGQIAKTVHSPITPV</sequence>
<proteinExistence type="predicted"/>
<dbReference type="EMBL" id="FLQS01000038">
    <property type="protein sequence ID" value="SBS77446.1"/>
    <property type="molecule type" value="Genomic_DNA"/>
</dbReference>
<protein>
    <submittedName>
        <fullName evidence="1">Uncharacterized protein</fullName>
    </submittedName>
</protein>
<dbReference type="AlphaFoldDB" id="A0A1Y5PFG0"/>
<organism evidence="1">
    <name type="scientific">uncultured Mycobacterium sp</name>
    <dbReference type="NCBI Taxonomy" id="171292"/>
    <lineage>
        <taxon>Bacteria</taxon>
        <taxon>Bacillati</taxon>
        <taxon>Actinomycetota</taxon>
        <taxon>Actinomycetes</taxon>
        <taxon>Mycobacteriales</taxon>
        <taxon>Mycobacteriaceae</taxon>
        <taxon>Mycobacterium</taxon>
        <taxon>environmental samples</taxon>
    </lineage>
</organism>
<name>A0A1Y5PFG0_9MYCO</name>
<gene>
    <name evidence="1" type="ORF">MHPYR_430035</name>
</gene>
<evidence type="ECO:0000313" key="1">
    <source>
        <dbReference type="EMBL" id="SBS77446.1"/>
    </source>
</evidence>
<accession>A0A1Y5PFG0</accession>
<reference evidence="1" key="1">
    <citation type="submission" date="2016-03" db="EMBL/GenBank/DDBJ databases">
        <authorList>
            <person name="Ploux O."/>
        </authorList>
    </citation>
    <scope>NUCLEOTIDE SEQUENCE</scope>
    <source>
        <strain evidence="1">UC10</strain>
    </source>
</reference>